<dbReference type="Gene3D" id="3.40.50.150">
    <property type="entry name" value="Vaccinia Virus protein VP39"/>
    <property type="match status" value="1"/>
</dbReference>
<dbReference type="PANTHER" id="PTHR43861:SF1">
    <property type="entry name" value="TRANS-ACONITATE 2-METHYLTRANSFERASE"/>
    <property type="match status" value="1"/>
</dbReference>
<dbReference type="InterPro" id="IPR025714">
    <property type="entry name" value="Methyltranfer_dom"/>
</dbReference>
<dbReference type="AlphaFoldDB" id="A0A2Y9CA59"/>
<dbReference type="Proteomes" id="UP000245845">
    <property type="component" value="Unassembled WGS sequence"/>
</dbReference>
<dbReference type="InterPro" id="IPR029063">
    <property type="entry name" value="SAM-dependent_MTases_sf"/>
</dbReference>
<dbReference type="GO" id="GO:0032259">
    <property type="term" value="P:methylation"/>
    <property type="evidence" value="ECO:0007669"/>
    <property type="project" value="UniProtKB-KW"/>
</dbReference>
<dbReference type="SUPFAM" id="SSF53335">
    <property type="entry name" value="S-adenosyl-L-methionine-dependent methyltransferases"/>
    <property type="match status" value="1"/>
</dbReference>
<sequence>MEIFEFDGQKYKQSSKHQKEWGKELISQLALKGDETILDLGCGDGILTEQLSSFVPNGKVIGIDASTGMIETAKEIKKINLEFIQMDINNLSFADKFDIIFSNAALHWIKDHNKLLRKAYKALKTNGVILWDFGASGNCSNFFEVVQNKIKDERYTQNFENFEWPWYMPSLSEYENLVSSIGFSDTSISEINRDRFFSDSSEMIKWIDQPSIVPFLQYLPDDLKNTFRQEVVEEMIKKTQQKDGSCFETFRRIRVYAVK</sequence>
<keyword evidence="2" id="KW-0808">Transferase</keyword>
<dbReference type="RefSeq" id="WP_109731639.1">
    <property type="nucleotide sequence ID" value="NZ_BAAACK010000011.1"/>
</dbReference>
<dbReference type="InterPro" id="IPR023149">
    <property type="entry name" value="Trans_acon_MeTrfase_C"/>
</dbReference>
<proteinExistence type="predicted"/>
<dbReference type="EMBL" id="QGDL01000007">
    <property type="protein sequence ID" value="PWJ29111.1"/>
    <property type="molecule type" value="Genomic_DNA"/>
</dbReference>
<dbReference type="GO" id="GO:0030798">
    <property type="term" value="F:trans-aconitate 2-methyltransferase activity"/>
    <property type="evidence" value="ECO:0007669"/>
    <property type="project" value="InterPro"/>
</dbReference>
<dbReference type="Pfam" id="PF13847">
    <property type="entry name" value="Methyltransf_31"/>
    <property type="match status" value="1"/>
</dbReference>
<protein>
    <submittedName>
        <fullName evidence="2">Trans-aconitate methyltransferase</fullName>
    </submittedName>
</protein>
<keyword evidence="3" id="KW-1185">Reference proteome</keyword>
<feature type="domain" description="Methyltransferase" evidence="1">
    <location>
        <begin position="32"/>
        <end position="132"/>
    </location>
</feature>
<reference evidence="2 3" key="1">
    <citation type="submission" date="2018-05" db="EMBL/GenBank/DDBJ databases">
        <title>The Hungate 1000. A catalogue of reference genomes from the rumen microbiome.</title>
        <authorList>
            <person name="Kelly W."/>
        </authorList>
    </citation>
    <scope>NUCLEOTIDE SEQUENCE [LARGE SCALE GENOMIC DNA]</scope>
    <source>
        <strain evidence="2 3">NLAE-zl-C242</strain>
    </source>
</reference>
<dbReference type="CDD" id="cd02440">
    <property type="entry name" value="AdoMet_MTases"/>
    <property type="match status" value="1"/>
</dbReference>
<dbReference type="PANTHER" id="PTHR43861">
    <property type="entry name" value="TRANS-ACONITATE 2-METHYLTRANSFERASE-RELATED"/>
    <property type="match status" value="1"/>
</dbReference>
<dbReference type="Gene3D" id="1.10.150.290">
    <property type="entry name" value="S-adenosyl-L-methionine-dependent methyltransferases"/>
    <property type="match status" value="1"/>
</dbReference>
<evidence type="ECO:0000313" key="3">
    <source>
        <dbReference type="Proteomes" id="UP000245845"/>
    </source>
</evidence>
<accession>A0A2Y9CA59</accession>
<evidence type="ECO:0000313" key="2">
    <source>
        <dbReference type="EMBL" id="PWJ29111.1"/>
    </source>
</evidence>
<dbReference type="OrthoDB" id="9777497at2"/>
<organism evidence="2 3">
    <name type="scientific">Faecalicatena orotica</name>
    <dbReference type="NCBI Taxonomy" id="1544"/>
    <lineage>
        <taxon>Bacteria</taxon>
        <taxon>Bacillati</taxon>
        <taxon>Bacillota</taxon>
        <taxon>Clostridia</taxon>
        <taxon>Lachnospirales</taxon>
        <taxon>Lachnospiraceae</taxon>
        <taxon>Faecalicatena</taxon>
    </lineage>
</organism>
<comment type="caution">
    <text evidence="2">The sequence shown here is derived from an EMBL/GenBank/DDBJ whole genome shotgun (WGS) entry which is preliminary data.</text>
</comment>
<name>A0A2Y9CA59_9FIRM</name>
<gene>
    <name evidence="2" type="ORF">A8806_107261</name>
</gene>
<evidence type="ECO:0000259" key="1">
    <source>
        <dbReference type="Pfam" id="PF13847"/>
    </source>
</evidence>
<keyword evidence="2" id="KW-0489">Methyltransferase</keyword>